<accession>A0A1H0GBS1</accession>
<dbReference type="RefSeq" id="WP_143010554.1">
    <property type="nucleotide sequence ID" value="NZ_FNGY01000011.1"/>
</dbReference>
<name>A0A1H0GBS1_9SPHI</name>
<keyword evidence="1" id="KW-1133">Transmembrane helix</keyword>
<dbReference type="EMBL" id="FNGY01000011">
    <property type="protein sequence ID" value="SDO04219.1"/>
    <property type="molecule type" value="Genomic_DNA"/>
</dbReference>
<evidence type="ECO:0000313" key="3">
    <source>
        <dbReference type="Proteomes" id="UP000183200"/>
    </source>
</evidence>
<feature type="transmembrane region" description="Helical" evidence="1">
    <location>
        <begin position="44"/>
        <end position="63"/>
    </location>
</feature>
<dbReference type="OrthoDB" id="790344at2"/>
<evidence type="ECO:0000313" key="2">
    <source>
        <dbReference type="EMBL" id="SDO04219.1"/>
    </source>
</evidence>
<sequence length="241" mass="27056">MQAMQDKDFDQLFKDRFEEAEIQPSSNLWGKIEKELTPKKKKAFPVYWAAAAVVVIATTIGLLSQKTEPLKLQGNPAETAKVEKLPVTPSKQNSVVEEPVVARPESTPLVLAPKVKLENLVRKNSQLAVQPNPDVKRQQIKVVDVAPEQKEEIKSVATLEKEIMIAKVDPPVITEQSNQIAETEVRERKGIRNVGDVINFVVDKLDKREKKIIQFNTDDDDNSSLIAVNIGILKFNSRKNK</sequence>
<keyword evidence="1" id="KW-0812">Transmembrane</keyword>
<keyword evidence="1" id="KW-0472">Membrane</keyword>
<dbReference type="AlphaFoldDB" id="A0A1H0GBS1"/>
<reference evidence="3" key="1">
    <citation type="submission" date="2016-10" db="EMBL/GenBank/DDBJ databases">
        <authorList>
            <person name="Varghese N."/>
            <person name="Submissions S."/>
        </authorList>
    </citation>
    <scope>NUCLEOTIDE SEQUENCE [LARGE SCALE GENOMIC DNA]</scope>
    <source>
        <strain evidence="3">DSM 19110</strain>
    </source>
</reference>
<keyword evidence="3" id="KW-1185">Reference proteome</keyword>
<evidence type="ECO:0000256" key="1">
    <source>
        <dbReference type="SAM" id="Phobius"/>
    </source>
</evidence>
<organism evidence="2 3">
    <name type="scientific">Pedobacter steynii</name>
    <dbReference type="NCBI Taxonomy" id="430522"/>
    <lineage>
        <taxon>Bacteria</taxon>
        <taxon>Pseudomonadati</taxon>
        <taxon>Bacteroidota</taxon>
        <taxon>Sphingobacteriia</taxon>
        <taxon>Sphingobacteriales</taxon>
        <taxon>Sphingobacteriaceae</taxon>
        <taxon>Pedobacter</taxon>
    </lineage>
</organism>
<protein>
    <submittedName>
        <fullName evidence="2">Uncharacterized protein</fullName>
    </submittedName>
</protein>
<proteinExistence type="predicted"/>
<dbReference type="Proteomes" id="UP000183200">
    <property type="component" value="Unassembled WGS sequence"/>
</dbReference>
<gene>
    <name evidence="2" type="ORF">SAMN05421820_11196</name>
</gene>